<feature type="compositionally biased region" description="Basic and acidic residues" evidence="1">
    <location>
        <begin position="93"/>
        <end position="102"/>
    </location>
</feature>
<evidence type="ECO:0000313" key="2">
    <source>
        <dbReference type="Proteomes" id="UP000515163"/>
    </source>
</evidence>
<feature type="compositionally biased region" description="Basic and acidic residues" evidence="1">
    <location>
        <begin position="70"/>
        <end position="79"/>
    </location>
</feature>
<accession>A0A6P8IHI9</accession>
<dbReference type="PANTHER" id="PTHR28467:SF1">
    <property type="entry name" value="PAXIP1-ASSOCIATED GLUTAMATE-RICH PROTEIN 1"/>
    <property type="match status" value="1"/>
</dbReference>
<protein>
    <submittedName>
        <fullName evidence="3">Uncharacterized protein LOC116301186 isoform X1</fullName>
    </submittedName>
</protein>
<gene>
    <name evidence="3" type="primary">LOC116301186</name>
</gene>
<dbReference type="PANTHER" id="PTHR28467">
    <property type="entry name" value="PAXIP1-ASSOCIATED GLUTAMATE-RICH PROTEIN 1"/>
    <property type="match status" value="1"/>
</dbReference>
<feature type="compositionally biased region" description="Basic residues" evidence="1">
    <location>
        <begin position="122"/>
        <end position="135"/>
    </location>
</feature>
<dbReference type="AlphaFoldDB" id="A0A6P8IHI9"/>
<dbReference type="OrthoDB" id="5965220at2759"/>
<reference evidence="3" key="1">
    <citation type="submission" date="2025-08" db="UniProtKB">
        <authorList>
            <consortium name="RefSeq"/>
        </authorList>
    </citation>
    <scope>IDENTIFICATION</scope>
    <source>
        <tissue evidence="3">Tentacle</tissue>
    </source>
</reference>
<feature type="region of interest" description="Disordered" evidence="1">
    <location>
        <begin position="70"/>
        <end position="188"/>
    </location>
</feature>
<feature type="compositionally biased region" description="Acidic residues" evidence="1">
    <location>
        <begin position="104"/>
        <end position="114"/>
    </location>
</feature>
<proteinExistence type="predicted"/>
<dbReference type="FunCoup" id="A0A6P8IHI9">
    <property type="interactions" value="541"/>
</dbReference>
<sequence>MDTNEEWSVPNSDDERDEELLGLTQNGCHDVPVKILKYYEDIEKNKVLELNVKEFRKPFKQDIVDGDKDSCQKELQEERKDDEESSTCADEEKETHLEKSNEPSEFDYLEEPDECQGQLTRRTPKTGRLPKKRVGTLKNVISNLKRYKQLDSSTSEDPKLTTAENKSDFESKKDVSEPKDDPDDSKNT</sequence>
<dbReference type="InterPro" id="IPR028213">
    <property type="entry name" value="PA1"/>
</dbReference>
<feature type="compositionally biased region" description="Acidic residues" evidence="1">
    <location>
        <begin position="80"/>
        <end position="92"/>
    </location>
</feature>
<dbReference type="InParanoid" id="A0A6P8IHI9"/>
<dbReference type="GO" id="GO:0044666">
    <property type="term" value="C:MLL3/4 complex"/>
    <property type="evidence" value="ECO:0007669"/>
    <property type="project" value="TreeGrafter"/>
</dbReference>
<dbReference type="GO" id="GO:0030331">
    <property type="term" value="F:nuclear estrogen receptor binding"/>
    <property type="evidence" value="ECO:0007669"/>
    <property type="project" value="TreeGrafter"/>
</dbReference>
<dbReference type="GO" id="GO:1902808">
    <property type="term" value="P:positive regulation of cell cycle G1/S phase transition"/>
    <property type="evidence" value="ECO:0007669"/>
    <property type="project" value="TreeGrafter"/>
</dbReference>
<evidence type="ECO:0000313" key="3">
    <source>
        <dbReference type="RefSeq" id="XP_031566068.1"/>
    </source>
</evidence>
<dbReference type="Pfam" id="PF15364">
    <property type="entry name" value="PAXIP1_C"/>
    <property type="match status" value="1"/>
</dbReference>
<dbReference type="GO" id="GO:0033148">
    <property type="term" value="P:positive regulation of intracellular estrogen receptor signaling pathway"/>
    <property type="evidence" value="ECO:0007669"/>
    <property type="project" value="TreeGrafter"/>
</dbReference>
<keyword evidence="2" id="KW-1185">Reference proteome</keyword>
<dbReference type="GeneID" id="116301186"/>
<name>A0A6P8IHI9_ACTTE</name>
<dbReference type="KEGG" id="aten:116301186"/>
<evidence type="ECO:0000256" key="1">
    <source>
        <dbReference type="SAM" id="MobiDB-lite"/>
    </source>
</evidence>
<organism evidence="2 3">
    <name type="scientific">Actinia tenebrosa</name>
    <name type="common">Australian red waratah sea anemone</name>
    <dbReference type="NCBI Taxonomy" id="6105"/>
    <lineage>
        <taxon>Eukaryota</taxon>
        <taxon>Metazoa</taxon>
        <taxon>Cnidaria</taxon>
        <taxon>Anthozoa</taxon>
        <taxon>Hexacorallia</taxon>
        <taxon>Actiniaria</taxon>
        <taxon>Actiniidae</taxon>
        <taxon>Actinia</taxon>
    </lineage>
</organism>
<dbReference type="Proteomes" id="UP000515163">
    <property type="component" value="Unplaced"/>
</dbReference>
<dbReference type="RefSeq" id="XP_031566068.1">
    <property type="nucleotide sequence ID" value="XM_031710208.1"/>
</dbReference>
<feature type="compositionally biased region" description="Basic and acidic residues" evidence="1">
    <location>
        <begin position="165"/>
        <end position="188"/>
    </location>
</feature>